<dbReference type="OMA" id="DSKQMSQ"/>
<evidence type="ECO:0000256" key="4">
    <source>
        <dbReference type="ARBA" id="ARBA00015339"/>
    </source>
</evidence>
<evidence type="ECO:0000256" key="3">
    <source>
        <dbReference type="ARBA" id="ARBA00006256"/>
    </source>
</evidence>
<comment type="subcellular location">
    <subcellularLocation>
        <location evidence="2">Nucleus</location>
        <location evidence="2">Nucleolus</location>
    </subcellularLocation>
</comment>
<dbReference type="GeneID" id="19270921"/>
<dbReference type="OrthoDB" id="69550at2759"/>
<sequence length="105" mass="11112">MSNTGSSNAASAEFTSFYLQQATKEFAEDLDKVRSADDFKGDALQLLIQALQQGTALFPSADQRRVADAGKAAQLEDEDIAKDVSATTTTTPTSSSDATASDKEE</sequence>
<evidence type="ECO:0000256" key="7">
    <source>
        <dbReference type="ARBA" id="ARBA00023274"/>
    </source>
</evidence>
<dbReference type="AlphaFoldDB" id="W3XF31"/>
<dbReference type="RefSeq" id="XP_007832680.1">
    <property type="nucleotide sequence ID" value="XM_007834489.1"/>
</dbReference>
<name>W3XF31_PESFW</name>
<dbReference type="GO" id="GO:0000027">
    <property type="term" value="P:ribosomal large subunit assembly"/>
    <property type="evidence" value="ECO:0007669"/>
    <property type="project" value="TreeGrafter"/>
</dbReference>
<dbReference type="EMBL" id="KI912111">
    <property type="protein sequence ID" value="ETS84032.1"/>
    <property type="molecule type" value="Genomic_DNA"/>
</dbReference>
<comment type="similarity">
    <text evidence="3">Belongs to the RSA3 family.</text>
</comment>
<evidence type="ECO:0000256" key="1">
    <source>
        <dbReference type="ARBA" id="ARBA00003035"/>
    </source>
</evidence>
<accession>W3XF31</accession>
<keyword evidence="7" id="KW-0687">Ribonucleoprotein</keyword>
<dbReference type="eggNOG" id="ENOG502SBU9">
    <property type="taxonomic scope" value="Eukaryota"/>
</dbReference>
<gene>
    <name evidence="10" type="ORF">PFICI_05908</name>
</gene>
<proteinExistence type="inferred from homology"/>
<dbReference type="PANTHER" id="PTHR28127">
    <property type="entry name" value="RIBOSOME ASSEMBLY PROTEIN 3"/>
    <property type="match status" value="1"/>
</dbReference>
<feature type="region of interest" description="Disordered" evidence="8">
    <location>
        <begin position="68"/>
        <end position="105"/>
    </location>
</feature>
<dbReference type="GO" id="GO:0005730">
    <property type="term" value="C:nucleolus"/>
    <property type="evidence" value="ECO:0007669"/>
    <property type="project" value="UniProtKB-SubCell"/>
</dbReference>
<dbReference type="Proteomes" id="UP000030651">
    <property type="component" value="Unassembled WGS sequence"/>
</dbReference>
<feature type="domain" description="Ribosome-assembly protein 3 C-terminal" evidence="9">
    <location>
        <begin position="14"/>
        <end position="58"/>
    </location>
</feature>
<dbReference type="InterPro" id="IPR028217">
    <property type="entry name" value="Rsa3_C"/>
</dbReference>
<dbReference type="KEGG" id="pfy:PFICI_05908"/>
<evidence type="ECO:0000256" key="2">
    <source>
        <dbReference type="ARBA" id="ARBA00004604"/>
    </source>
</evidence>
<keyword evidence="6" id="KW-0539">Nucleus</keyword>
<dbReference type="InParanoid" id="W3XF31"/>
<keyword evidence="11" id="KW-1185">Reference proteome</keyword>
<evidence type="ECO:0000259" key="9">
    <source>
        <dbReference type="Pfam" id="PF14615"/>
    </source>
</evidence>
<dbReference type="HOGENOM" id="CLU_176421_0_0_1"/>
<dbReference type="PANTHER" id="PTHR28127:SF1">
    <property type="entry name" value="RIBOSOME ASSEMBLY PROTEIN 3"/>
    <property type="match status" value="1"/>
</dbReference>
<dbReference type="Pfam" id="PF14615">
    <property type="entry name" value="Rsa3"/>
    <property type="match status" value="1"/>
</dbReference>
<protein>
    <recommendedName>
        <fullName evidence="4">Ribosome assembly protein 3</fullName>
    </recommendedName>
</protein>
<reference evidence="11" key="1">
    <citation type="journal article" date="2015" name="BMC Genomics">
        <title>Genomic and transcriptomic analysis of the endophytic fungus Pestalotiopsis fici reveals its lifestyle and high potential for synthesis of natural products.</title>
        <authorList>
            <person name="Wang X."/>
            <person name="Zhang X."/>
            <person name="Liu L."/>
            <person name="Xiang M."/>
            <person name="Wang W."/>
            <person name="Sun X."/>
            <person name="Che Y."/>
            <person name="Guo L."/>
            <person name="Liu G."/>
            <person name="Guo L."/>
            <person name="Wang C."/>
            <person name="Yin W.B."/>
            <person name="Stadler M."/>
            <person name="Zhang X."/>
            <person name="Liu X."/>
        </authorList>
    </citation>
    <scope>NUCLEOTIDE SEQUENCE [LARGE SCALE GENOMIC DNA]</scope>
    <source>
        <strain evidence="11">W106-1 / CGMCC3.15140</strain>
    </source>
</reference>
<evidence type="ECO:0000256" key="8">
    <source>
        <dbReference type="SAM" id="MobiDB-lite"/>
    </source>
</evidence>
<dbReference type="InterPro" id="IPR051898">
    <property type="entry name" value="Ribosome_Assembly_3"/>
</dbReference>
<evidence type="ECO:0000313" key="10">
    <source>
        <dbReference type="EMBL" id="ETS84032.1"/>
    </source>
</evidence>
<evidence type="ECO:0000256" key="5">
    <source>
        <dbReference type="ARBA" id="ARBA00022517"/>
    </source>
</evidence>
<dbReference type="STRING" id="1229662.W3XF31"/>
<evidence type="ECO:0000256" key="6">
    <source>
        <dbReference type="ARBA" id="ARBA00023242"/>
    </source>
</evidence>
<organism evidence="10 11">
    <name type="scientific">Pestalotiopsis fici (strain W106-1 / CGMCC3.15140)</name>
    <dbReference type="NCBI Taxonomy" id="1229662"/>
    <lineage>
        <taxon>Eukaryota</taxon>
        <taxon>Fungi</taxon>
        <taxon>Dikarya</taxon>
        <taxon>Ascomycota</taxon>
        <taxon>Pezizomycotina</taxon>
        <taxon>Sordariomycetes</taxon>
        <taxon>Xylariomycetidae</taxon>
        <taxon>Amphisphaeriales</taxon>
        <taxon>Sporocadaceae</taxon>
        <taxon>Pestalotiopsis</taxon>
    </lineage>
</organism>
<keyword evidence="5" id="KW-0690">Ribosome biogenesis</keyword>
<evidence type="ECO:0000313" key="11">
    <source>
        <dbReference type="Proteomes" id="UP000030651"/>
    </source>
</evidence>
<dbReference type="GO" id="GO:0030687">
    <property type="term" value="C:preribosome, large subunit precursor"/>
    <property type="evidence" value="ECO:0007669"/>
    <property type="project" value="TreeGrafter"/>
</dbReference>
<feature type="compositionally biased region" description="Low complexity" evidence="8">
    <location>
        <begin position="85"/>
        <end position="99"/>
    </location>
</feature>
<comment type="function">
    <text evidence="1">Required for efficient biogenesis of the 60S ribosomal subunit.</text>
</comment>